<feature type="compositionally biased region" description="Low complexity" evidence="9">
    <location>
        <begin position="696"/>
        <end position="706"/>
    </location>
</feature>
<feature type="compositionally biased region" description="Basic and acidic residues" evidence="9">
    <location>
        <begin position="1050"/>
        <end position="1061"/>
    </location>
</feature>
<feature type="compositionally biased region" description="Basic and acidic residues" evidence="9">
    <location>
        <begin position="1769"/>
        <end position="1787"/>
    </location>
</feature>
<feature type="compositionally biased region" description="Basic and acidic residues" evidence="9">
    <location>
        <begin position="189"/>
        <end position="198"/>
    </location>
</feature>
<feature type="non-terminal residue" evidence="10">
    <location>
        <position position="1"/>
    </location>
</feature>
<feature type="region of interest" description="Disordered" evidence="9">
    <location>
        <begin position="2213"/>
        <end position="2278"/>
    </location>
</feature>
<feature type="compositionally biased region" description="Basic and acidic residues" evidence="9">
    <location>
        <begin position="1168"/>
        <end position="1190"/>
    </location>
</feature>
<evidence type="ECO:0000256" key="5">
    <source>
        <dbReference type="ARBA" id="ARBA00022777"/>
    </source>
</evidence>
<keyword evidence="5" id="KW-0418">Kinase</keyword>
<dbReference type="VEuPathDB" id="CryptoDB:Cvel_11205"/>
<dbReference type="InterPro" id="IPR051131">
    <property type="entry name" value="NEK_Ser/Thr_kinase_NIMA"/>
</dbReference>
<feature type="compositionally biased region" description="Low complexity" evidence="9">
    <location>
        <begin position="425"/>
        <end position="445"/>
    </location>
</feature>
<accession>A0A0G4I5L8</accession>
<feature type="compositionally biased region" description="Pro residues" evidence="9">
    <location>
        <begin position="1842"/>
        <end position="1851"/>
    </location>
</feature>
<feature type="compositionally biased region" description="Low complexity" evidence="9">
    <location>
        <begin position="309"/>
        <end position="321"/>
    </location>
</feature>
<feature type="compositionally biased region" description="Polar residues" evidence="9">
    <location>
        <begin position="1416"/>
        <end position="1435"/>
    </location>
</feature>
<feature type="compositionally biased region" description="Polar residues" evidence="9">
    <location>
        <begin position="1378"/>
        <end position="1394"/>
    </location>
</feature>
<feature type="compositionally biased region" description="Low complexity" evidence="9">
    <location>
        <begin position="1025"/>
        <end position="1036"/>
    </location>
</feature>
<dbReference type="EMBL" id="CDMZ01005210">
    <property type="protein sequence ID" value="CEM52295.1"/>
    <property type="molecule type" value="Genomic_DNA"/>
</dbReference>
<feature type="compositionally biased region" description="Basic and acidic residues" evidence="9">
    <location>
        <begin position="1707"/>
        <end position="1724"/>
    </location>
</feature>
<dbReference type="EC" id="2.7.11.1" evidence="1"/>
<evidence type="ECO:0000256" key="7">
    <source>
        <dbReference type="ARBA" id="ARBA00047899"/>
    </source>
</evidence>
<feature type="compositionally biased region" description="Polar residues" evidence="9">
    <location>
        <begin position="1533"/>
        <end position="1542"/>
    </location>
</feature>
<evidence type="ECO:0000256" key="1">
    <source>
        <dbReference type="ARBA" id="ARBA00012513"/>
    </source>
</evidence>
<feature type="compositionally biased region" description="Basic and acidic residues" evidence="9">
    <location>
        <begin position="581"/>
        <end position="604"/>
    </location>
</feature>
<feature type="region of interest" description="Disordered" evidence="9">
    <location>
        <begin position="50"/>
        <end position="253"/>
    </location>
</feature>
<name>A0A0G4I5L8_9ALVE</name>
<feature type="compositionally biased region" description="Polar residues" evidence="9">
    <location>
        <begin position="966"/>
        <end position="980"/>
    </location>
</feature>
<dbReference type="GO" id="GO:0004674">
    <property type="term" value="F:protein serine/threonine kinase activity"/>
    <property type="evidence" value="ECO:0007669"/>
    <property type="project" value="UniProtKB-KW"/>
</dbReference>
<feature type="compositionally biased region" description="Basic and acidic residues" evidence="9">
    <location>
        <begin position="1962"/>
        <end position="1977"/>
    </location>
</feature>
<feature type="compositionally biased region" description="Pro residues" evidence="9">
    <location>
        <begin position="806"/>
        <end position="815"/>
    </location>
</feature>
<comment type="catalytic activity">
    <reaction evidence="8">
        <text>L-seryl-[protein] + ATP = O-phospho-L-seryl-[protein] + ADP + H(+)</text>
        <dbReference type="Rhea" id="RHEA:17989"/>
        <dbReference type="Rhea" id="RHEA-COMP:9863"/>
        <dbReference type="Rhea" id="RHEA-COMP:11604"/>
        <dbReference type="ChEBI" id="CHEBI:15378"/>
        <dbReference type="ChEBI" id="CHEBI:29999"/>
        <dbReference type="ChEBI" id="CHEBI:30616"/>
        <dbReference type="ChEBI" id="CHEBI:83421"/>
        <dbReference type="ChEBI" id="CHEBI:456216"/>
        <dbReference type="EC" id="2.7.11.1"/>
    </reaction>
</comment>
<feature type="compositionally biased region" description="Acidic residues" evidence="9">
    <location>
        <begin position="2213"/>
        <end position="2225"/>
    </location>
</feature>
<reference evidence="10" key="1">
    <citation type="submission" date="2014-11" db="EMBL/GenBank/DDBJ databases">
        <authorList>
            <person name="Otto D Thomas"/>
            <person name="Naeem Raeece"/>
        </authorList>
    </citation>
    <scope>NUCLEOTIDE SEQUENCE</scope>
</reference>
<sequence>VPHISRRYSQELRQLVREMLQKDPGRRPSISDILERPLIRPVAARYAEAERQREAALSVHQQRERPQPRGGSVPPPHRQVTASLAAEEAHRQVTASLAAEEAGRAPVSARSPSPCAPLRLPSRAVSSLPSHQKGSSREDAQPPKGPPSRDEAPKQSPPPQTANASGSASAASRERDRRRGPTVSVSSAFRERERDARHVSQGTGAPPVPEQPSVPFHKPPPVSSHSPAQVTAAGGSLSARDAQGREAPSSSSVCARLAAGYSINRLTHLEAARQKAGAVLSHRPLPQSHNQPQRVHNRWRQGGERGGDVTPAPAPVRAAVVSSGRDARGRPNGRQASAASKETGGGASQERRGDSSVPPAASCVQRGGLERGWHSARACGMSADASRAAFARLLRLEDLRRRKEVDREPPNELREPAAPPPPPGRLISRGSGAVCARSASASVSVPNRESSVAVGGGRRKGSAPAGVVGGGGGGEVQATNLTPPSPHGGKLLAVHSRAFRDRRAAELLGDCSSVRASVRSRQSAPRIRTASGGAGGLGALEMAAGSSHVQEEEEEAHAQRKGRTLTRGEGEEGLVEGGGVKVRDARGIVGGDCHERKGESDGVSKNRVHIQSSSSVASENEREESKVTLPCSSADPSLDLIKDEGGKKKGTLRGGAFSPPKRQKTEPRLLPSHRQKTEEEGASVSRRDGVKDRDPSSSSSSVYPPSRIQVSPADKETLKRPPLSPSVLVEQLDRRTPNKVTPQLPQKTPADPFSAHPNSPMLHSTPENPSQPTRSRSPKGISRADPKEPPPPPTTGSLLQPKRDSPPPLTMPPPLNVITPRSPPQSTHENANLKKDTPHRRSAIPTPPPPPSIERGPSPRSNTPAHVPPPSPPTPPQSALMVIPQTPSDRRGKPDGAPLSGRAHVLKESPPQTENILKDTDRLLYTPVRTAKAAHSGKSPVDTGGARSRSHTPQHVAGALPFPLQTRPSPCSQPIPTTKQIPEAPPDSLRNIEEAEKEKELRRSRSVCLPGHIAVSSHVRQAGKASASASTAAVAAQRRRSSGDILYPGRARESPRGDVSRQRHPFSCSSRQGGVEAAELPEPPPPVCLSAQAVQDLRERQLIASELKRRMREGDSVVWGGVAPIEGVVGVGEQLLSKDCGMRGEDLSTPTPGLEGECIQESANVSSRKGDLEREVDPSRGFSGKEEECSFSKAPLALVEGGRGREREEKWRLREGEKKEGRGGSVGSERRADRDRGQGGQSPKHRELMDRRLALEELRKEYKMETRRLKEELKRKLMIERERERREEEEEEGREDKKEGQVSFFPREHTHREGRKEKSPAALLPDPPRRLPVFSQISSGHTRPSPSSFQPPPRPSPFSREDEKGGRPDRTERRSQPQKKTNPTANEQRSQQKPNFKGSPPCSSRLVRPLQKEVCHSSQPSSPETKGLSPPSSRVQKGVAAVPKLEIERAVAAASRLCLMSSSRSSTRSPNAQAQGGATGRSGAASATSCSPRPPLPPRPSSSRMETGGLEDKQRERLSAEVGCPVSAASPVVSANESSQQRRAPGIGVSSSALSLVPMVSLTQKEREKEGGGERGAEGSLRAVTPRGVVVKIDPAAFVLSRQASPSVGGPSSSARGDRAQSPLLFTPNPMQASPVPSLEKIVNPGGGVERDRGAGGQIGVGAKERTEKADREECLAYVIRSPGVIRTRRGGGESEVQPENQNRAGSIRERGSAERDREAEGRGVRAKWAGKAEDGGSSALSFEGGGAEGRRGNTMTAKFAYPSFHSGISRERSTQKQKQEESEKAPQKQPCVLSFVKQEERIQKTSTLPLRVHPPRTPRVSPRHDDAERVSVSLSLSASPSSPPDNPPQPGERETAAAGNRSSKLSISVDNRPVHRPPPSSAPSHSVEEDKQKVPKTSNAVSHSEIPPGSPNFPHCLQKSSPSLATLQEDVEKKKAAQEKNSAISAILAPAHHHFALPVRGGRERERGITTHRERTTTAAGGDEERGHASSSVPLPCPPQPFQLAPHAPPNRERDRNGVREFSPSKRDLHGKRETALPLASPPKLPVLPSLSRHPSAKPPHGPLPVQSALSSSPPEPSHSAEDQRTAVSFPPHDASSSSCGDQGCTLSTSCALPLPLQRTQTTQSGGGMTGGLSTGVGVRILNGMSGPQSSSFPASSLTQLGDSYGGVSRSAFADFQSRVFDPQLGRQGDGEGEGAAGLGDTLALSVSVDEGEAGEGGEDMEGEEGPREVGTLRSPPLPPRCQQREEGCSWGSRRGRMEGGWGNVSAEGRSVDNVGGVGGEAGECIRASSKVSVQQGVCNSAAVRSRPVWLLPGPGGASLPSPSSGWAGGERGNSVEFQNYLGGLQHVNNLVGERGSVGESGSRGFSQSVSRKQERSHDFQKEMELAQSMGGFAEGRGSTGVFPNEPRPKANMSKQNLSLDLPSSSSSSSSFPSGPSPFPSAVGGAEAMRKEREVVGFQIDALQRFLQQSMGKSRFLRVHGVLKHCVDRGEEERERVVVSLQAESEDLHRESEHLYMVQLLLGLENKRREMGNQDK</sequence>
<feature type="region of interest" description="Disordered" evidence="9">
    <location>
        <begin position="396"/>
        <end position="489"/>
    </location>
</feature>
<dbReference type="PANTHER" id="PTHR44899">
    <property type="entry name" value="CAMK FAMILY PROTEIN KINASE"/>
    <property type="match status" value="1"/>
</dbReference>
<feature type="compositionally biased region" description="Low complexity" evidence="9">
    <location>
        <begin position="2354"/>
        <end position="2366"/>
    </location>
</feature>
<evidence type="ECO:0000256" key="2">
    <source>
        <dbReference type="ARBA" id="ARBA00022527"/>
    </source>
</evidence>
<keyword evidence="4" id="KW-0547">Nucleotide-binding</keyword>
<dbReference type="InterPro" id="IPR011009">
    <property type="entry name" value="Kinase-like_dom_sf"/>
</dbReference>
<evidence type="ECO:0000256" key="3">
    <source>
        <dbReference type="ARBA" id="ARBA00022679"/>
    </source>
</evidence>
<feature type="compositionally biased region" description="Low complexity" evidence="9">
    <location>
        <begin position="162"/>
        <end position="171"/>
    </location>
</feature>
<feature type="compositionally biased region" description="Basic and acidic residues" evidence="9">
    <location>
        <begin position="1564"/>
        <end position="1577"/>
    </location>
</feature>
<feature type="region of interest" description="Disordered" evidence="9">
    <location>
        <begin position="1018"/>
        <end position="1087"/>
    </location>
</feature>
<evidence type="ECO:0000256" key="4">
    <source>
        <dbReference type="ARBA" id="ARBA00022741"/>
    </source>
</evidence>
<feature type="region of interest" description="Disordered" evidence="9">
    <location>
        <begin position="1600"/>
        <end position="1667"/>
    </location>
</feature>
<feature type="compositionally biased region" description="Basic and acidic residues" evidence="9">
    <location>
        <begin position="990"/>
        <end position="1003"/>
    </location>
</feature>
<feature type="compositionally biased region" description="Basic and acidic residues" evidence="9">
    <location>
        <begin position="1294"/>
        <end position="1319"/>
    </location>
</feature>
<evidence type="ECO:0000256" key="9">
    <source>
        <dbReference type="SAM" id="MobiDB-lite"/>
    </source>
</evidence>
<feature type="region of interest" description="Disordered" evidence="9">
    <location>
        <begin position="273"/>
        <end position="363"/>
    </location>
</feature>
<evidence type="ECO:0000256" key="6">
    <source>
        <dbReference type="ARBA" id="ARBA00022840"/>
    </source>
</evidence>
<feature type="compositionally biased region" description="Low complexity" evidence="9">
    <location>
        <begin position="1604"/>
        <end position="1615"/>
    </location>
</feature>
<feature type="region of interest" description="Disordered" evidence="9">
    <location>
        <begin position="2393"/>
        <end position="2447"/>
    </location>
</feature>
<feature type="compositionally biased region" description="Basic and acidic residues" evidence="9">
    <location>
        <begin position="396"/>
        <end position="415"/>
    </location>
</feature>
<feature type="compositionally biased region" description="Low complexity" evidence="9">
    <location>
        <begin position="2424"/>
        <end position="2435"/>
    </location>
</feature>
<feature type="compositionally biased region" description="Low complexity" evidence="9">
    <location>
        <begin position="1832"/>
        <end position="1841"/>
    </location>
</feature>
<feature type="compositionally biased region" description="Pro residues" evidence="9">
    <location>
        <begin position="206"/>
        <end position="222"/>
    </location>
</feature>
<evidence type="ECO:0000313" key="10">
    <source>
        <dbReference type="EMBL" id="CEM52295.1"/>
    </source>
</evidence>
<feature type="region of interest" description="Disordered" evidence="9">
    <location>
        <begin position="1460"/>
        <end position="1586"/>
    </location>
</feature>
<feature type="compositionally biased region" description="Basic and acidic residues" evidence="9">
    <location>
        <begin position="675"/>
        <end position="695"/>
    </location>
</feature>
<feature type="compositionally biased region" description="Pro residues" evidence="9">
    <location>
        <begin position="866"/>
        <end position="876"/>
    </location>
</feature>
<feature type="region of interest" description="Disordered" evidence="9">
    <location>
        <begin position="1142"/>
        <end position="1443"/>
    </location>
</feature>
<feature type="region of interest" description="Disordered" evidence="9">
    <location>
        <begin position="1687"/>
        <end position="2104"/>
    </location>
</feature>
<organism evidence="10">
    <name type="scientific">Chromera velia CCMP2878</name>
    <dbReference type="NCBI Taxonomy" id="1169474"/>
    <lineage>
        <taxon>Eukaryota</taxon>
        <taxon>Sar</taxon>
        <taxon>Alveolata</taxon>
        <taxon>Colpodellida</taxon>
        <taxon>Chromeraceae</taxon>
        <taxon>Chromera</taxon>
    </lineage>
</organism>
<keyword evidence="3" id="KW-0808">Transferase</keyword>
<feature type="compositionally biased region" description="Basic and acidic residues" evidence="9">
    <location>
        <begin position="1359"/>
        <end position="1375"/>
    </location>
</feature>
<feature type="compositionally biased region" description="Low complexity" evidence="9">
    <location>
        <begin position="1460"/>
        <end position="1491"/>
    </location>
</feature>
<protein>
    <recommendedName>
        <fullName evidence="1">non-specific serine/threonine protein kinase</fullName>
        <ecNumber evidence="1">2.7.11.1</ecNumber>
    </recommendedName>
</protein>
<feature type="compositionally biased region" description="Basic and acidic residues" evidence="9">
    <location>
        <begin position="1244"/>
        <end position="1286"/>
    </location>
</feature>
<comment type="catalytic activity">
    <reaction evidence="7">
        <text>L-threonyl-[protein] + ATP = O-phospho-L-threonyl-[protein] + ADP + H(+)</text>
        <dbReference type="Rhea" id="RHEA:46608"/>
        <dbReference type="Rhea" id="RHEA-COMP:11060"/>
        <dbReference type="Rhea" id="RHEA-COMP:11605"/>
        <dbReference type="ChEBI" id="CHEBI:15378"/>
        <dbReference type="ChEBI" id="CHEBI:30013"/>
        <dbReference type="ChEBI" id="CHEBI:30616"/>
        <dbReference type="ChEBI" id="CHEBI:61977"/>
        <dbReference type="ChEBI" id="CHEBI:456216"/>
        <dbReference type="EC" id="2.7.11.1"/>
    </reaction>
</comment>
<dbReference type="GO" id="GO:0005524">
    <property type="term" value="F:ATP binding"/>
    <property type="evidence" value="ECO:0007669"/>
    <property type="project" value="UniProtKB-KW"/>
</dbReference>
<feature type="region of interest" description="Disordered" evidence="9">
    <location>
        <begin position="2354"/>
        <end position="2381"/>
    </location>
</feature>
<feature type="compositionally biased region" description="Basic and acidic residues" evidence="9">
    <location>
        <begin position="1202"/>
        <end position="1237"/>
    </location>
</feature>
<proteinExistence type="predicted"/>
<feature type="compositionally biased region" description="Low complexity" evidence="9">
    <location>
        <begin position="853"/>
        <end position="865"/>
    </location>
</feature>
<dbReference type="SUPFAM" id="SSF56112">
    <property type="entry name" value="Protein kinase-like (PK-like)"/>
    <property type="match status" value="1"/>
</dbReference>
<gene>
    <name evidence="10" type="ORF">Cvel_11205</name>
</gene>
<feature type="compositionally biased region" description="Polar residues" evidence="9">
    <location>
        <begin position="124"/>
        <end position="133"/>
    </location>
</feature>
<feature type="compositionally biased region" description="Polar residues" evidence="9">
    <location>
        <begin position="761"/>
        <end position="775"/>
    </location>
</feature>
<feature type="compositionally biased region" description="Low complexity" evidence="9">
    <location>
        <begin position="515"/>
        <end position="526"/>
    </location>
</feature>
<feature type="compositionally biased region" description="Basic and acidic residues" evidence="9">
    <location>
        <begin position="135"/>
        <end position="153"/>
    </location>
</feature>
<evidence type="ECO:0000256" key="8">
    <source>
        <dbReference type="ARBA" id="ARBA00048679"/>
    </source>
</evidence>
<dbReference type="PANTHER" id="PTHR44899:SF3">
    <property type="entry name" value="SERINE_THREONINE-PROTEIN KINASE NEK1"/>
    <property type="match status" value="1"/>
</dbReference>
<feature type="region of interest" description="Disordered" evidence="9">
    <location>
        <begin position="515"/>
        <end position="1004"/>
    </location>
</feature>
<keyword evidence="6" id="KW-0067">ATP-binding</keyword>
<keyword evidence="2" id="KW-0723">Serine/threonine-protein kinase</keyword>
<feature type="compositionally biased region" description="Polar residues" evidence="9">
    <location>
        <begin position="1861"/>
        <end position="1870"/>
    </location>
</feature>
<dbReference type="Gene3D" id="1.10.510.10">
    <property type="entry name" value="Transferase(Phosphotransferase) domain 1"/>
    <property type="match status" value="1"/>
</dbReference>
<feature type="compositionally biased region" description="Polar residues" evidence="9">
    <location>
        <begin position="609"/>
        <end position="618"/>
    </location>
</feature>
<feature type="compositionally biased region" description="Basic and acidic residues" evidence="9">
    <location>
        <begin position="2011"/>
        <end position="2036"/>
    </location>
</feature>
<feature type="compositionally biased region" description="Basic and acidic residues" evidence="9">
    <location>
        <begin position="1510"/>
        <end position="1519"/>
    </location>
</feature>